<dbReference type="EMBL" id="FQUC01000001">
    <property type="protein sequence ID" value="SHE54604.1"/>
    <property type="molecule type" value="Genomic_DNA"/>
</dbReference>
<sequence length="224" mass="23695">MGIFSLGLSYAQVGINTQNLSGVFHIDPKGDTNAAGTSGTDDDIVITTDGKVGIGTISPTRTLDLQGNFKLVDGTQADGYFLTSDNGGYGSWKPNITTKSFIDGVRSVPNITSSTPVYTGSYITLDSGTWMIAFTCTYRDPGVANHMVWRLSTSSTSLVPYINNAKSTAYTGAALAAFHTSVSAYFLVTNTAAQTYYFWVSAGASTGSALVYTGEFKLYAIPLS</sequence>
<organism evidence="1 2">
    <name type="scientific">Dysgonomonas macrotermitis</name>
    <dbReference type="NCBI Taxonomy" id="1346286"/>
    <lineage>
        <taxon>Bacteria</taxon>
        <taxon>Pseudomonadati</taxon>
        <taxon>Bacteroidota</taxon>
        <taxon>Bacteroidia</taxon>
        <taxon>Bacteroidales</taxon>
        <taxon>Dysgonomonadaceae</taxon>
        <taxon>Dysgonomonas</taxon>
    </lineage>
</organism>
<reference evidence="2" key="1">
    <citation type="submission" date="2016-11" db="EMBL/GenBank/DDBJ databases">
        <authorList>
            <person name="Varghese N."/>
            <person name="Submissions S."/>
        </authorList>
    </citation>
    <scope>NUCLEOTIDE SEQUENCE [LARGE SCALE GENOMIC DNA]</scope>
    <source>
        <strain evidence="2">DSM 27370</strain>
    </source>
</reference>
<dbReference type="STRING" id="1346286.SAMN05444362_101567"/>
<dbReference type="Proteomes" id="UP000184480">
    <property type="component" value="Unassembled WGS sequence"/>
</dbReference>
<keyword evidence="2" id="KW-1185">Reference proteome</keyword>
<evidence type="ECO:0000313" key="1">
    <source>
        <dbReference type="EMBL" id="SHE54604.1"/>
    </source>
</evidence>
<dbReference type="AlphaFoldDB" id="A0A1M4UD56"/>
<gene>
    <name evidence="1" type="ORF">SAMN05444362_101567</name>
</gene>
<accession>A0A1M4UD56</accession>
<protein>
    <submittedName>
        <fullName evidence="1">Uncharacterized protein</fullName>
    </submittedName>
</protein>
<evidence type="ECO:0000313" key="2">
    <source>
        <dbReference type="Proteomes" id="UP000184480"/>
    </source>
</evidence>
<name>A0A1M4UD56_9BACT</name>
<proteinExistence type="predicted"/>